<dbReference type="PATRIC" id="fig|423471.3.peg.5510"/>
<dbReference type="InterPro" id="IPR018669">
    <property type="entry name" value="Toxin_HigB"/>
</dbReference>
<protein>
    <submittedName>
        <fullName evidence="1">Uncharacterized protein conserved in bacteria</fullName>
    </submittedName>
</protein>
<evidence type="ECO:0000313" key="2">
    <source>
        <dbReference type="Proteomes" id="UP000003477"/>
    </source>
</evidence>
<dbReference type="Pfam" id="PF09907">
    <property type="entry name" value="HigB_toxin"/>
    <property type="match status" value="1"/>
</dbReference>
<dbReference type="RefSeq" id="WP_007313619.1">
    <property type="nucleotide sequence ID" value="NZ_AESD01001067.1"/>
</dbReference>
<reference evidence="1 2" key="1">
    <citation type="journal article" date="2011" name="Front. Microbiol.">
        <title>Two Strains of Crocosphaera watsonii with Highly Conserved Genomes are Distinguished by Strain-Specific Features.</title>
        <authorList>
            <person name="Bench S.R."/>
            <person name="Ilikchyan I.N."/>
            <person name="Tripp H.J."/>
            <person name="Zehr J.P."/>
        </authorList>
    </citation>
    <scope>NUCLEOTIDE SEQUENCE [LARGE SCALE GENOMIC DNA]</scope>
    <source>
        <strain evidence="1 2">WH 0003</strain>
    </source>
</reference>
<organism evidence="1 2">
    <name type="scientific">Crocosphaera watsonii WH 0003</name>
    <dbReference type="NCBI Taxonomy" id="423471"/>
    <lineage>
        <taxon>Bacteria</taxon>
        <taxon>Bacillati</taxon>
        <taxon>Cyanobacteriota</taxon>
        <taxon>Cyanophyceae</taxon>
        <taxon>Oscillatoriophycideae</taxon>
        <taxon>Chroococcales</taxon>
        <taxon>Aphanothecaceae</taxon>
        <taxon>Crocosphaera</taxon>
    </lineage>
</organism>
<sequence length="101" mass="11926">MHVISRRILRDFCRTHADSCDALFDWYRVASKANWSNLNDVQKTYKSAESVGNFTVFNIKGNHYRLIVDIIYSSQRIYIKDILTHAQYDKGGWKNDPYFKS</sequence>
<gene>
    <name evidence="1" type="ORF">CWATWH0003_B242</name>
</gene>
<accession>G5JEQ5</accession>
<comment type="caution">
    <text evidence="1">The sequence shown here is derived from an EMBL/GenBank/DDBJ whole genome shotgun (WGS) entry which is preliminary data.</text>
</comment>
<dbReference type="EMBL" id="AESD01001067">
    <property type="protein sequence ID" value="EHJ09334.1"/>
    <property type="molecule type" value="Genomic_DNA"/>
</dbReference>
<proteinExistence type="predicted"/>
<dbReference type="GO" id="GO:0004519">
    <property type="term" value="F:endonuclease activity"/>
    <property type="evidence" value="ECO:0007669"/>
    <property type="project" value="InterPro"/>
</dbReference>
<dbReference type="Proteomes" id="UP000003477">
    <property type="component" value="Unassembled WGS sequence"/>
</dbReference>
<dbReference type="GO" id="GO:0003723">
    <property type="term" value="F:RNA binding"/>
    <property type="evidence" value="ECO:0007669"/>
    <property type="project" value="InterPro"/>
</dbReference>
<dbReference type="GO" id="GO:0110001">
    <property type="term" value="C:toxin-antitoxin complex"/>
    <property type="evidence" value="ECO:0007669"/>
    <property type="project" value="InterPro"/>
</dbReference>
<dbReference type="AlphaFoldDB" id="G5JEQ5"/>
<evidence type="ECO:0000313" key="1">
    <source>
        <dbReference type="EMBL" id="EHJ09334.1"/>
    </source>
</evidence>
<dbReference type="GeneID" id="88769189"/>
<name>G5JEQ5_CROWT</name>